<gene>
    <name evidence="1" type="ORF">T10_1193</name>
</gene>
<proteinExistence type="predicted"/>
<protein>
    <submittedName>
        <fullName evidence="1">Uncharacterized protein</fullName>
    </submittedName>
</protein>
<name>A0A0V1N868_9BILA</name>
<dbReference type="AlphaFoldDB" id="A0A0V1N868"/>
<sequence length="59" mass="6501">MFDLYVYAYVALDSMVVGVRHEATTRQVKATSLAVHCLRTAEGGLMCMIHVGSKSQLKI</sequence>
<dbReference type="Proteomes" id="UP000054843">
    <property type="component" value="Unassembled WGS sequence"/>
</dbReference>
<evidence type="ECO:0000313" key="1">
    <source>
        <dbReference type="EMBL" id="KRZ80232.1"/>
    </source>
</evidence>
<keyword evidence="2" id="KW-1185">Reference proteome</keyword>
<organism evidence="1 2">
    <name type="scientific">Trichinella papuae</name>
    <dbReference type="NCBI Taxonomy" id="268474"/>
    <lineage>
        <taxon>Eukaryota</taxon>
        <taxon>Metazoa</taxon>
        <taxon>Ecdysozoa</taxon>
        <taxon>Nematoda</taxon>
        <taxon>Enoplea</taxon>
        <taxon>Dorylaimia</taxon>
        <taxon>Trichinellida</taxon>
        <taxon>Trichinellidae</taxon>
        <taxon>Trichinella</taxon>
    </lineage>
</organism>
<evidence type="ECO:0000313" key="2">
    <source>
        <dbReference type="Proteomes" id="UP000054843"/>
    </source>
</evidence>
<accession>A0A0V1N868</accession>
<dbReference type="EMBL" id="JYDO01000003">
    <property type="protein sequence ID" value="KRZ80232.1"/>
    <property type="molecule type" value="Genomic_DNA"/>
</dbReference>
<reference evidence="1 2" key="1">
    <citation type="submission" date="2015-01" db="EMBL/GenBank/DDBJ databases">
        <title>Evolution of Trichinella species and genotypes.</title>
        <authorList>
            <person name="Korhonen P.K."/>
            <person name="Edoardo P."/>
            <person name="Giuseppe L.R."/>
            <person name="Gasser R.B."/>
        </authorList>
    </citation>
    <scope>NUCLEOTIDE SEQUENCE [LARGE SCALE GENOMIC DNA]</scope>
    <source>
        <strain evidence="1">ISS1980</strain>
    </source>
</reference>
<comment type="caution">
    <text evidence="1">The sequence shown here is derived from an EMBL/GenBank/DDBJ whole genome shotgun (WGS) entry which is preliminary data.</text>
</comment>